<dbReference type="AlphaFoldDB" id="A0A9Q3DTP4"/>
<evidence type="ECO:0000313" key="3">
    <source>
        <dbReference type="Proteomes" id="UP000765509"/>
    </source>
</evidence>
<comment type="caution">
    <text evidence="2">The sequence shown here is derived from an EMBL/GenBank/DDBJ whole genome shotgun (WGS) entry which is preliminary data.</text>
</comment>
<name>A0A9Q3DTP4_9BASI</name>
<dbReference type="Proteomes" id="UP000765509">
    <property type="component" value="Unassembled WGS sequence"/>
</dbReference>
<proteinExistence type="predicted"/>
<accession>A0A9Q3DTP4</accession>
<reference evidence="2" key="1">
    <citation type="submission" date="2021-03" db="EMBL/GenBank/DDBJ databases">
        <title>Draft genome sequence of rust myrtle Austropuccinia psidii MF-1, a brazilian biotype.</title>
        <authorList>
            <person name="Quecine M.C."/>
            <person name="Pachon D.M.R."/>
            <person name="Bonatelli M.L."/>
            <person name="Correr F.H."/>
            <person name="Franceschini L.M."/>
            <person name="Leite T.F."/>
            <person name="Margarido G.R.A."/>
            <person name="Almeida C.A."/>
            <person name="Ferrarezi J.A."/>
            <person name="Labate C.A."/>
        </authorList>
    </citation>
    <scope>NUCLEOTIDE SEQUENCE</scope>
    <source>
        <strain evidence="2">MF-1</strain>
    </source>
</reference>
<keyword evidence="3" id="KW-1185">Reference proteome</keyword>
<organism evidence="2 3">
    <name type="scientific">Austropuccinia psidii MF-1</name>
    <dbReference type="NCBI Taxonomy" id="1389203"/>
    <lineage>
        <taxon>Eukaryota</taxon>
        <taxon>Fungi</taxon>
        <taxon>Dikarya</taxon>
        <taxon>Basidiomycota</taxon>
        <taxon>Pucciniomycotina</taxon>
        <taxon>Pucciniomycetes</taxon>
        <taxon>Pucciniales</taxon>
        <taxon>Sphaerophragmiaceae</taxon>
        <taxon>Austropuccinia</taxon>
    </lineage>
</organism>
<feature type="region of interest" description="Disordered" evidence="1">
    <location>
        <begin position="56"/>
        <end position="81"/>
    </location>
</feature>
<evidence type="ECO:0000256" key="1">
    <source>
        <dbReference type="SAM" id="MobiDB-lite"/>
    </source>
</evidence>
<protein>
    <submittedName>
        <fullName evidence="2">Uncharacterized protein</fullName>
    </submittedName>
</protein>
<sequence length="103" mass="11968">MKAGWRLSRKRNDITKQIKNPPAQEAHFHESPKEVNQMKDVLDQLNRISEAFNPKKDVCKDKPNIQESGLAPHAQPFRPRHTQAPFPKIINLMCQHNVLQEHT</sequence>
<gene>
    <name evidence="2" type="ORF">O181_046263</name>
</gene>
<dbReference type="EMBL" id="AVOT02019161">
    <property type="protein sequence ID" value="MBW0506548.1"/>
    <property type="molecule type" value="Genomic_DNA"/>
</dbReference>
<evidence type="ECO:0000313" key="2">
    <source>
        <dbReference type="EMBL" id="MBW0506548.1"/>
    </source>
</evidence>